<dbReference type="OrthoDB" id="9808281at2"/>
<protein>
    <submittedName>
        <fullName evidence="7">4'-phosphopantetheinyl transferase</fullName>
    </submittedName>
</protein>
<evidence type="ECO:0000313" key="7">
    <source>
        <dbReference type="EMBL" id="SHI24292.1"/>
    </source>
</evidence>
<dbReference type="PANTHER" id="PTHR12215">
    <property type="entry name" value="PHOSPHOPANTETHEINE TRANSFERASE"/>
    <property type="match status" value="1"/>
</dbReference>
<dbReference type="RefSeq" id="WP_073030882.1">
    <property type="nucleotide sequence ID" value="NZ_FQXJ01000012.1"/>
</dbReference>
<dbReference type="SUPFAM" id="SSF56214">
    <property type="entry name" value="4'-phosphopantetheinyl transferase"/>
    <property type="match status" value="2"/>
</dbReference>
<evidence type="ECO:0000256" key="1">
    <source>
        <dbReference type="ARBA" id="ARBA00001946"/>
    </source>
</evidence>
<evidence type="ECO:0000259" key="6">
    <source>
        <dbReference type="Pfam" id="PF01648"/>
    </source>
</evidence>
<evidence type="ECO:0000256" key="2">
    <source>
        <dbReference type="ARBA" id="ARBA00010990"/>
    </source>
</evidence>
<gene>
    <name evidence="7" type="ORF">SAMN02746098_03328</name>
</gene>
<dbReference type="GO" id="GO:0005829">
    <property type="term" value="C:cytosol"/>
    <property type="evidence" value="ECO:0007669"/>
    <property type="project" value="TreeGrafter"/>
</dbReference>
<dbReference type="EMBL" id="FQXJ01000012">
    <property type="protein sequence ID" value="SHI24292.1"/>
    <property type="molecule type" value="Genomic_DNA"/>
</dbReference>
<dbReference type="NCBIfam" id="TIGR00556">
    <property type="entry name" value="pantethn_trn"/>
    <property type="match status" value="1"/>
</dbReference>
<accession>A0A1M5ZJE7</accession>
<name>A0A1M5ZJE7_9FIRM</name>
<proteinExistence type="inferred from homology"/>
<dbReference type="Gene3D" id="3.90.470.20">
    <property type="entry name" value="4'-phosphopantetheinyl transferase domain"/>
    <property type="match status" value="1"/>
</dbReference>
<dbReference type="GO" id="GO:0006633">
    <property type="term" value="P:fatty acid biosynthetic process"/>
    <property type="evidence" value="ECO:0007669"/>
    <property type="project" value="InterPro"/>
</dbReference>
<dbReference type="PANTHER" id="PTHR12215:SF15">
    <property type="entry name" value="4'-PHOSPHOPANTETHEINYL TRANSFERASE SUPERFAMILY-RELATED"/>
    <property type="match status" value="1"/>
</dbReference>
<evidence type="ECO:0000256" key="4">
    <source>
        <dbReference type="ARBA" id="ARBA00022723"/>
    </source>
</evidence>
<evidence type="ECO:0000256" key="3">
    <source>
        <dbReference type="ARBA" id="ARBA00022679"/>
    </source>
</evidence>
<comment type="similarity">
    <text evidence="2">Belongs to the P-Pant transferase superfamily. Gsp/Sfp/HetI/AcpT family.</text>
</comment>
<dbReference type="InterPro" id="IPR004568">
    <property type="entry name" value="Ppantetheine-prot_Trfase_dom"/>
</dbReference>
<evidence type="ECO:0000313" key="8">
    <source>
        <dbReference type="Proteomes" id="UP000183954"/>
    </source>
</evidence>
<dbReference type="GO" id="GO:0000287">
    <property type="term" value="F:magnesium ion binding"/>
    <property type="evidence" value="ECO:0007669"/>
    <property type="project" value="InterPro"/>
</dbReference>
<dbReference type="GO" id="GO:0019878">
    <property type="term" value="P:lysine biosynthetic process via aminoadipic acid"/>
    <property type="evidence" value="ECO:0007669"/>
    <property type="project" value="TreeGrafter"/>
</dbReference>
<dbReference type="InterPro" id="IPR050559">
    <property type="entry name" value="P-Pant_transferase_sf"/>
</dbReference>
<keyword evidence="8" id="KW-1185">Reference proteome</keyword>
<organism evidence="7 8">
    <name type="scientific">Desulfosporosinus lacus DSM 15449</name>
    <dbReference type="NCBI Taxonomy" id="1121420"/>
    <lineage>
        <taxon>Bacteria</taxon>
        <taxon>Bacillati</taxon>
        <taxon>Bacillota</taxon>
        <taxon>Clostridia</taxon>
        <taxon>Eubacteriales</taxon>
        <taxon>Desulfitobacteriaceae</taxon>
        <taxon>Desulfosporosinus</taxon>
    </lineage>
</organism>
<keyword evidence="4" id="KW-0479">Metal-binding</keyword>
<keyword evidence="5" id="KW-0460">Magnesium</keyword>
<feature type="domain" description="4'-phosphopantetheinyl transferase" evidence="6">
    <location>
        <begin position="72"/>
        <end position="149"/>
    </location>
</feature>
<sequence>MTKLYLLKKENAVSYSELFTRKVLGKWLDVDGSSLSICIDEFGKPYLRDYPNLHYNLSHKKGAIVCAVSEEPVGVDIESVKKFDKRVAERFFTQNEQTYIFAYKRNQDKRFAKIWTRKEAYVKWIGKGMMIPFRSFDVLKTDRNDVCIYTEYIGGYIISVCNSSLDKMN</sequence>
<dbReference type="InterPro" id="IPR037143">
    <property type="entry name" value="4-PPantetheinyl_Trfase_dom_sf"/>
</dbReference>
<dbReference type="STRING" id="1121420.SAMN02746098_03328"/>
<dbReference type="GO" id="GO:0008897">
    <property type="term" value="F:holo-[acyl-carrier-protein] synthase activity"/>
    <property type="evidence" value="ECO:0007669"/>
    <property type="project" value="InterPro"/>
</dbReference>
<keyword evidence="3 7" id="KW-0808">Transferase</keyword>
<comment type="cofactor">
    <cofactor evidence="1">
        <name>Mg(2+)</name>
        <dbReference type="ChEBI" id="CHEBI:18420"/>
    </cofactor>
</comment>
<dbReference type="Proteomes" id="UP000183954">
    <property type="component" value="Unassembled WGS sequence"/>
</dbReference>
<evidence type="ECO:0000256" key="5">
    <source>
        <dbReference type="ARBA" id="ARBA00022842"/>
    </source>
</evidence>
<dbReference type="AlphaFoldDB" id="A0A1M5ZJE7"/>
<dbReference type="InterPro" id="IPR008278">
    <property type="entry name" value="4-PPantetheinyl_Trfase_dom"/>
</dbReference>
<dbReference type="Pfam" id="PF01648">
    <property type="entry name" value="ACPS"/>
    <property type="match status" value="1"/>
</dbReference>
<reference evidence="8" key="1">
    <citation type="submission" date="2016-11" db="EMBL/GenBank/DDBJ databases">
        <authorList>
            <person name="Varghese N."/>
            <person name="Submissions S."/>
        </authorList>
    </citation>
    <scope>NUCLEOTIDE SEQUENCE [LARGE SCALE GENOMIC DNA]</scope>
    <source>
        <strain evidence="8">DSM 15449</strain>
    </source>
</reference>